<dbReference type="AlphaFoldDB" id="A0A8J4DQ91"/>
<protein>
    <submittedName>
        <fullName evidence="1">Uncharacterized protein</fullName>
    </submittedName>
</protein>
<accession>A0A8J4DQ91</accession>
<organism evidence="1 2">
    <name type="scientific">Virgisporangium aliadipatigenens</name>
    <dbReference type="NCBI Taxonomy" id="741659"/>
    <lineage>
        <taxon>Bacteria</taxon>
        <taxon>Bacillati</taxon>
        <taxon>Actinomycetota</taxon>
        <taxon>Actinomycetes</taxon>
        <taxon>Micromonosporales</taxon>
        <taxon>Micromonosporaceae</taxon>
        <taxon>Virgisporangium</taxon>
    </lineage>
</organism>
<name>A0A8J4DQ91_9ACTN</name>
<evidence type="ECO:0000313" key="2">
    <source>
        <dbReference type="Proteomes" id="UP000619260"/>
    </source>
</evidence>
<gene>
    <name evidence="1" type="ORF">Val02_23640</name>
</gene>
<reference evidence="1" key="1">
    <citation type="submission" date="2021-01" db="EMBL/GenBank/DDBJ databases">
        <title>Whole genome shotgun sequence of Virgisporangium aliadipatigenens NBRC 105644.</title>
        <authorList>
            <person name="Komaki H."/>
            <person name="Tamura T."/>
        </authorList>
    </citation>
    <scope>NUCLEOTIDE SEQUENCE</scope>
    <source>
        <strain evidence="1">NBRC 105644</strain>
    </source>
</reference>
<dbReference type="EMBL" id="BOPF01000007">
    <property type="protein sequence ID" value="GIJ45478.1"/>
    <property type="molecule type" value="Genomic_DNA"/>
</dbReference>
<dbReference type="Proteomes" id="UP000619260">
    <property type="component" value="Unassembled WGS sequence"/>
</dbReference>
<proteinExistence type="predicted"/>
<keyword evidence="2" id="KW-1185">Reference proteome</keyword>
<sequence>MARTAVGGMSGDPLKWIVLGSALVGVGLLPKDWKRGLAVAAAAVIVLRALK</sequence>
<evidence type="ECO:0000313" key="1">
    <source>
        <dbReference type="EMBL" id="GIJ45478.1"/>
    </source>
</evidence>
<comment type="caution">
    <text evidence="1">The sequence shown here is derived from an EMBL/GenBank/DDBJ whole genome shotgun (WGS) entry which is preliminary data.</text>
</comment>